<evidence type="ECO:0000313" key="13">
    <source>
        <dbReference type="Proteomes" id="UP000479335"/>
    </source>
</evidence>
<dbReference type="Gene3D" id="3.30.1150.10">
    <property type="match status" value="2"/>
</dbReference>
<feature type="domain" description="TonB C-terminal" evidence="11">
    <location>
        <begin position="23"/>
        <end position="117"/>
    </location>
</feature>
<dbReference type="GO" id="GO:0015031">
    <property type="term" value="P:protein transport"/>
    <property type="evidence" value="ECO:0007669"/>
    <property type="project" value="UniProtKB-KW"/>
</dbReference>
<keyword evidence="7" id="KW-0653">Protein transport</keyword>
<evidence type="ECO:0000256" key="3">
    <source>
        <dbReference type="ARBA" id="ARBA00022448"/>
    </source>
</evidence>
<dbReference type="AlphaFoldDB" id="A0A6L8KAM8"/>
<evidence type="ECO:0000256" key="9">
    <source>
        <dbReference type="ARBA" id="ARBA00023136"/>
    </source>
</evidence>
<evidence type="ECO:0000256" key="5">
    <source>
        <dbReference type="ARBA" id="ARBA00022519"/>
    </source>
</evidence>
<evidence type="ECO:0000256" key="10">
    <source>
        <dbReference type="SAM" id="SignalP"/>
    </source>
</evidence>
<protein>
    <submittedName>
        <fullName evidence="12">TonB family protein</fullName>
    </submittedName>
</protein>
<proteinExistence type="inferred from homology"/>
<dbReference type="Proteomes" id="UP000479335">
    <property type="component" value="Unassembled WGS sequence"/>
</dbReference>
<gene>
    <name evidence="12" type="ORF">GTP46_17365</name>
</gene>
<dbReference type="SUPFAM" id="SSF74653">
    <property type="entry name" value="TolA/TonB C-terminal domain"/>
    <property type="match status" value="2"/>
</dbReference>
<keyword evidence="10" id="KW-0732">Signal</keyword>
<dbReference type="PANTHER" id="PTHR33446:SF2">
    <property type="entry name" value="PROTEIN TONB"/>
    <property type="match status" value="1"/>
</dbReference>
<keyword evidence="3" id="KW-0813">Transport</keyword>
<keyword evidence="6" id="KW-0812">Transmembrane</keyword>
<keyword evidence="13" id="KW-1185">Reference proteome</keyword>
<dbReference type="RefSeq" id="WP_161007896.1">
    <property type="nucleotide sequence ID" value="NZ_WWCN01000011.1"/>
</dbReference>
<evidence type="ECO:0000256" key="8">
    <source>
        <dbReference type="ARBA" id="ARBA00022989"/>
    </source>
</evidence>
<comment type="similarity">
    <text evidence="2">Belongs to the TonB family.</text>
</comment>
<feature type="signal peptide" evidence="10">
    <location>
        <begin position="1"/>
        <end position="18"/>
    </location>
</feature>
<dbReference type="PROSITE" id="PS52015">
    <property type="entry name" value="TONB_CTD"/>
    <property type="match status" value="2"/>
</dbReference>
<sequence>MLKYLLALPLAIAIPVMAAPTEARPSAVITSSSCDAEWPASSVANQESGTTEMQVLVKPDGRASDIKISISSGYRELDMASVTAAAKCTYALRPADGARQDEWQQLKFKWEPGKAKAKAEYYVCAKPEWPKEALRNEYQGTVQLGFLIGTDGKVRDSRIEKTSGHAILDVTAQDALSRCQFKPSSENGQPVEHWFSMQYRWLLN</sequence>
<keyword evidence="4" id="KW-1003">Cell membrane</keyword>
<accession>A0A6L8KAM8</accession>
<keyword evidence="5" id="KW-0997">Cell inner membrane</keyword>
<dbReference type="PANTHER" id="PTHR33446">
    <property type="entry name" value="PROTEIN TONB-RELATED"/>
    <property type="match status" value="1"/>
</dbReference>
<evidence type="ECO:0000256" key="6">
    <source>
        <dbReference type="ARBA" id="ARBA00022692"/>
    </source>
</evidence>
<evidence type="ECO:0000256" key="7">
    <source>
        <dbReference type="ARBA" id="ARBA00022927"/>
    </source>
</evidence>
<comment type="caution">
    <text evidence="12">The sequence shown here is derived from an EMBL/GenBank/DDBJ whole genome shotgun (WGS) entry which is preliminary data.</text>
</comment>
<dbReference type="GO" id="GO:0005886">
    <property type="term" value="C:plasma membrane"/>
    <property type="evidence" value="ECO:0007669"/>
    <property type="project" value="UniProtKB-SubCell"/>
</dbReference>
<dbReference type="Pfam" id="PF03544">
    <property type="entry name" value="TonB_C"/>
    <property type="match status" value="2"/>
</dbReference>
<name>A0A6L8KAM8_9BURK</name>
<dbReference type="InterPro" id="IPR006260">
    <property type="entry name" value="TonB/TolA_C"/>
</dbReference>
<evidence type="ECO:0000256" key="1">
    <source>
        <dbReference type="ARBA" id="ARBA00004383"/>
    </source>
</evidence>
<comment type="subcellular location">
    <subcellularLocation>
        <location evidence="1">Cell inner membrane</location>
        <topology evidence="1">Single-pass membrane protein</topology>
        <orientation evidence="1">Periplasmic side</orientation>
    </subcellularLocation>
</comment>
<evidence type="ECO:0000256" key="4">
    <source>
        <dbReference type="ARBA" id="ARBA00022475"/>
    </source>
</evidence>
<dbReference type="GO" id="GO:0055085">
    <property type="term" value="P:transmembrane transport"/>
    <property type="evidence" value="ECO:0007669"/>
    <property type="project" value="InterPro"/>
</dbReference>
<keyword evidence="9" id="KW-0472">Membrane</keyword>
<dbReference type="NCBIfam" id="TIGR01352">
    <property type="entry name" value="tonB_Cterm"/>
    <property type="match status" value="2"/>
</dbReference>
<dbReference type="InterPro" id="IPR051045">
    <property type="entry name" value="TonB-dependent_transducer"/>
</dbReference>
<reference evidence="12 13" key="1">
    <citation type="submission" date="2019-12" db="EMBL/GenBank/DDBJ databases">
        <title>Novel species isolated from a subtropical stream in China.</title>
        <authorList>
            <person name="Lu H."/>
        </authorList>
    </citation>
    <scope>NUCLEOTIDE SEQUENCE [LARGE SCALE GENOMIC DNA]</scope>
    <source>
        <strain evidence="12 13">FT135W</strain>
    </source>
</reference>
<feature type="chain" id="PRO_5026964621" evidence="10">
    <location>
        <begin position="19"/>
        <end position="204"/>
    </location>
</feature>
<keyword evidence="8" id="KW-1133">Transmembrane helix</keyword>
<evidence type="ECO:0000313" key="12">
    <source>
        <dbReference type="EMBL" id="MYM24416.1"/>
    </source>
</evidence>
<organism evidence="12 13">
    <name type="scientific">Duganella flavida</name>
    <dbReference type="NCBI Taxonomy" id="2692175"/>
    <lineage>
        <taxon>Bacteria</taxon>
        <taxon>Pseudomonadati</taxon>
        <taxon>Pseudomonadota</taxon>
        <taxon>Betaproteobacteria</taxon>
        <taxon>Burkholderiales</taxon>
        <taxon>Oxalobacteraceae</taxon>
        <taxon>Telluria group</taxon>
        <taxon>Duganella</taxon>
    </lineage>
</organism>
<evidence type="ECO:0000259" key="11">
    <source>
        <dbReference type="PROSITE" id="PS52015"/>
    </source>
</evidence>
<feature type="domain" description="TonB C-terminal" evidence="11">
    <location>
        <begin position="114"/>
        <end position="204"/>
    </location>
</feature>
<dbReference type="InterPro" id="IPR037682">
    <property type="entry name" value="TonB_C"/>
</dbReference>
<evidence type="ECO:0000256" key="2">
    <source>
        <dbReference type="ARBA" id="ARBA00006555"/>
    </source>
</evidence>
<dbReference type="EMBL" id="WWCN01000011">
    <property type="protein sequence ID" value="MYM24416.1"/>
    <property type="molecule type" value="Genomic_DNA"/>
</dbReference>